<dbReference type="Gene3D" id="1.25.40.10">
    <property type="entry name" value="Tetratricopeptide repeat domain"/>
    <property type="match status" value="2"/>
</dbReference>
<dbReference type="Pfam" id="PF13424">
    <property type="entry name" value="TPR_12"/>
    <property type="match status" value="1"/>
</dbReference>
<feature type="non-terminal residue" evidence="1">
    <location>
        <position position="1"/>
    </location>
</feature>
<proteinExistence type="predicted"/>
<dbReference type="Proteomes" id="UP001474181">
    <property type="component" value="Unassembled WGS sequence"/>
</dbReference>
<keyword evidence="2" id="KW-1185">Reference proteome</keyword>
<comment type="caution">
    <text evidence="1">The sequence shown here is derived from an EMBL/GenBank/DDBJ whole genome shotgun (WGS) entry which is preliminary data.</text>
</comment>
<dbReference type="PANTHER" id="PTHR47691:SF3">
    <property type="entry name" value="HTH-TYPE TRANSCRIPTIONAL REGULATOR RV0890C-RELATED"/>
    <property type="match status" value="1"/>
</dbReference>
<dbReference type="PANTHER" id="PTHR47691">
    <property type="entry name" value="REGULATOR-RELATED"/>
    <property type="match status" value="1"/>
</dbReference>
<organism evidence="1 2">
    <name type="scientific">Streptomyces hyaluromycini</name>
    <dbReference type="NCBI Taxonomy" id="1377993"/>
    <lineage>
        <taxon>Bacteria</taxon>
        <taxon>Bacillati</taxon>
        <taxon>Actinomycetota</taxon>
        <taxon>Actinomycetes</taxon>
        <taxon>Kitasatosporales</taxon>
        <taxon>Streptomycetaceae</taxon>
        <taxon>Streptomyces</taxon>
    </lineage>
</organism>
<accession>A0ABV1XGZ0</accession>
<dbReference type="InterPro" id="IPR019734">
    <property type="entry name" value="TPR_rpt"/>
</dbReference>
<sequence>PGGAARHFPEPAAVRPLDPETEEALLARPAAWFAAEQAGLLAAVTHCADHGMARTARDLAGALIASSAALYNQFDAWSRAHTAAMAAVRRGGDVEGEAWLLAGLGQLRYEQDRFEDSYSYFADALRLFGEQVPDGSAVALAGMGTARREQARYAEALELLEAALERYGDTGDVGARAGVLYGIGYVHLEQGHGARARAALSGALALYRAAADLHGEGLTLRLLALCDRAEGQYAGAESLLRDALRLFTGLHDTFGVMYTEQALAKVELRTGRTAEAGRRLDRCLAVARERQDRFGEALVLRTLGELRLAAGDTDGAREPLELAAALWAELGLPLWRARTVWDLTAVWSADGEPERARAARAEALEVFRSLGGREARERAGDEVR</sequence>
<dbReference type="RefSeq" id="WP_350793149.1">
    <property type="nucleotide sequence ID" value="NZ_JBEPEK010001123.1"/>
</dbReference>
<dbReference type="EMBL" id="JBEPEK010001123">
    <property type="protein sequence ID" value="MER7188253.1"/>
    <property type="molecule type" value="Genomic_DNA"/>
</dbReference>
<reference evidence="1 2" key="1">
    <citation type="submission" date="2024-06" db="EMBL/GenBank/DDBJ databases">
        <title>The Natural Products Discovery Center: Release of the First 8490 Sequenced Strains for Exploring Actinobacteria Biosynthetic Diversity.</title>
        <authorList>
            <person name="Kalkreuter E."/>
            <person name="Kautsar S.A."/>
            <person name="Yang D."/>
            <person name="Bader C.D."/>
            <person name="Teijaro C.N."/>
            <person name="Fluegel L."/>
            <person name="Davis C.M."/>
            <person name="Simpson J.R."/>
            <person name="Lauterbach L."/>
            <person name="Steele A.D."/>
            <person name="Gui C."/>
            <person name="Meng S."/>
            <person name="Li G."/>
            <person name="Viehrig K."/>
            <person name="Ye F."/>
            <person name="Su P."/>
            <person name="Kiefer A.F."/>
            <person name="Nichols A."/>
            <person name="Cepeda A.J."/>
            <person name="Yan W."/>
            <person name="Fan B."/>
            <person name="Jiang Y."/>
            <person name="Adhikari A."/>
            <person name="Zheng C.-J."/>
            <person name="Schuster L."/>
            <person name="Cowan T.M."/>
            <person name="Smanski M.J."/>
            <person name="Chevrette M.G."/>
            <person name="De Carvalho L.P.S."/>
            <person name="Shen B."/>
        </authorList>
    </citation>
    <scope>NUCLEOTIDE SEQUENCE [LARGE SCALE GENOMIC DNA]</scope>
    <source>
        <strain evidence="1 2">NPDC000234</strain>
    </source>
</reference>
<dbReference type="SUPFAM" id="SSF48452">
    <property type="entry name" value="TPR-like"/>
    <property type="match status" value="2"/>
</dbReference>
<evidence type="ECO:0000313" key="1">
    <source>
        <dbReference type="EMBL" id="MER7188253.1"/>
    </source>
</evidence>
<protein>
    <submittedName>
        <fullName evidence="1">Tetratricopeptide repeat protein</fullName>
    </submittedName>
</protein>
<dbReference type="SMART" id="SM00028">
    <property type="entry name" value="TPR"/>
    <property type="match status" value="5"/>
</dbReference>
<gene>
    <name evidence="1" type="ORF">ABT404_53865</name>
</gene>
<dbReference type="InterPro" id="IPR011990">
    <property type="entry name" value="TPR-like_helical_dom_sf"/>
</dbReference>
<name>A0ABV1XGZ0_9ACTN</name>
<evidence type="ECO:0000313" key="2">
    <source>
        <dbReference type="Proteomes" id="UP001474181"/>
    </source>
</evidence>